<sequence>MLQDNKINNMNIIKKHYLNDECFANEELSWVKETPREVRMKYKTKKDRSQTISILARDWNRNRGKYAFLKTVIMSERPPEINHTVNITMNRLEYFYMCVSIPLNVSDNQDSIKGKVISLDPGVHTFMTGYDPNG</sequence>
<reference evidence="1" key="1">
    <citation type="submission" date="2021-06" db="EMBL/GenBank/DDBJ databases">
        <authorList>
            <person name="Kallberg Y."/>
            <person name="Tangrot J."/>
            <person name="Rosling A."/>
        </authorList>
    </citation>
    <scope>NUCLEOTIDE SEQUENCE</scope>
    <source>
        <strain evidence="1">MA461A</strain>
    </source>
</reference>
<keyword evidence="2" id="KW-1185">Reference proteome</keyword>
<comment type="caution">
    <text evidence="1">The sequence shown here is derived from an EMBL/GenBank/DDBJ whole genome shotgun (WGS) entry which is preliminary data.</text>
</comment>
<name>A0ACA9KBA0_9GLOM</name>
<evidence type="ECO:0000313" key="1">
    <source>
        <dbReference type="EMBL" id="CAG8463321.1"/>
    </source>
</evidence>
<protein>
    <submittedName>
        <fullName evidence="1">31690_t:CDS:1</fullName>
    </submittedName>
</protein>
<organism evidence="1 2">
    <name type="scientific">Racocetra persica</name>
    <dbReference type="NCBI Taxonomy" id="160502"/>
    <lineage>
        <taxon>Eukaryota</taxon>
        <taxon>Fungi</taxon>
        <taxon>Fungi incertae sedis</taxon>
        <taxon>Mucoromycota</taxon>
        <taxon>Glomeromycotina</taxon>
        <taxon>Glomeromycetes</taxon>
        <taxon>Diversisporales</taxon>
        <taxon>Gigasporaceae</taxon>
        <taxon>Racocetra</taxon>
    </lineage>
</organism>
<dbReference type="Proteomes" id="UP000789920">
    <property type="component" value="Unassembled WGS sequence"/>
</dbReference>
<dbReference type="EMBL" id="CAJVQC010000184">
    <property type="protein sequence ID" value="CAG8463321.1"/>
    <property type="molecule type" value="Genomic_DNA"/>
</dbReference>
<accession>A0ACA9KBA0</accession>
<gene>
    <name evidence="1" type="ORF">RPERSI_LOCUS250</name>
</gene>
<proteinExistence type="predicted"/>
<evidence type="ECO:0000313" key="2">
    <source>
        <dbReference type="Proteomes" id="UP000789920"/>
    </source>
</evidence>